<organism evidence="1 2">
    <name type="scientific">Thermus oshimai JL-2</name>
    <dbReference type="NCBI Taxonomy" id="751945"/>
    <lineage>
        <taxon>Bacteria</taxon>
        <taxon>Thermotogati</taxon>
        <taxon>Deinococcota</taxon>
        <taxon>Deinococci</taxon>
        <taxon>Thermales</taxon>
        <taxon>Thermaceae</taxon>
        <taxon>Thermus</taxon>
    </lineage>
</organism>
<dbReference type="eggNOG" id="ENOG5030PWE">
    <property type="taxonomic scope" value="Bacteria"/>
</dbReference>
<dbReference type="AlphaFoldDB" id="K7QYX3"/>
<name>K7QYX3_THEOS</name>
<accession>K7QYX3</accession>
<evidence type="ECO:0008006" key="3">
    <source>
        <dbReference type="Google" id="ProtNLM"/>
    </source>
</evidence>
<dbReference type="Proteomes" id="UP000000211">
    <property type="component" value="Chromosome"/>
</dbReference>
<evidence type="ECO:0000313" key="1">
    <source>
        <dbReference type="EMBL" id="AFV75945.1"/>
    </source>
</evidence>
<dbReference type="KEGG" id="tos:Theos_0889"/>
<dbReference type="EMBL" id="CP003249">
    <property type="protein sequence ID" value="AFV75945.1"/>
    <property type="molecule type" value="Genomic_DNA"/>
</dbReference>
<proteinExistence type="predicted"/>
<dbReference type="OrthoDB" id="33415at2"/>
<keyword evidence="2" id="KW-1185">Reference proteome</keyword>
<dbReference type="STRING" id="751945.Theos_0889"/>
<dbReference type="RefSeq" id="WP_016329136.1">
    <property type="nucleotide sequence ID" value="NC_019386.1"/>
</dbReference>
<dbReference type="PATRIC" id="fig|751945.3.peg.881"/>
<gene>
    <name evidence="1" type="ORF">Theos_0889</name>
</gene>
<sequence length="91" mass="9574">MTLALLLLALGTYLLRLFPWRWGQRLGVGQVGPSLVVALFLVSAFSPPPSPEWARVALGLFGVYAAARATDHLGAAILLGVALYTLLSLGG</sequence>
<protein>
    <recommendedName>
        <fullName evidence="3">Branched-chain amino acid transport protein (AzlD)</fullName>
    </recommendedName>
</protein>
<reference evidence="1 2" key="1">
    <citation type="journal article" date="2013" name="Genome Announc.">
        <title>Whole Genome Sequencing of Thermus oshimai JL-2 and Thermus thermophilus JL-18, Incomplete Denitrifiers from the United States Great Basin.</title>
        <authorList>
            <person name="Murugapiran S.K."/>
            <person name="Huntemann M."/>
            <person name="Wei C.L."/>
            <person name="Han J."/>
            <person name="Detter J.C."/>
            <person name="Han C.S."/>
            <person name="Erkkila T.H."/>
            <person name="Teshima H."/>
            <person name="Chen A."/>
            <person name="Kyrpides N."/>
            <person name="Mavrommatis K."/>
            <person name="Markowitz V."/>
            <person name="Szeto E."/>
            <person name="Ivanova N."/>
            <person name="Pagani I."/>
            <person name="Lam J."/>
            <person name="McDonald A.I."/>
            <person name="Dodsworth J.A."/>
            <person name="Pati A."/>
            <person name="Goodwin L."/>
            <person name="Peters L."/>
            <person name="Pitluck S."/>
            <person name="Woyke T."/>
            <person name="Hedlund B.P."/>
        </authorList>
    </citation>
    <scope>NUCLEOTIDE SEQUENCE</scope>
    <source>
        <strain evidence="1 2">JL-2</strain>
    </source>
</reference>
<evidence type="ECO:0000313" key="2">
    <source>
        <dbReference type="Proteomes" id="UP000000211"/>
    </source>
</evidence>
<dbReference type="HOGENOM" id="CLU_2439829_0_0_0"/>